<dbReference type="InterPro" id="IPR051542">
    <property type="entry name" value="Hydrogenase_cytochrome"/>
</dbReference>
<keyword evidence="3 6" id="KW-0812">Transmembrane</keyword>
<evidence type="ECO:0000256" key="5">
    <source>
        <dbReference type="ARBA" id="ARBA00023136"/>
    </source>
</evidence>
<dbReference type="InterPro" id="IPR016174">
    <property type="entry name" value="Di-haem_cyt_TM"/>
</dbReference>
<feature type="transmembrane region" description="Helical" evidence="6">
    <location>
        <begin position="33"/>
        <end position="54"/>
    </location>
</feature>
<dbReference type="EMBL" id="CP117413">
    <property type="protein sequence ID" value="WCT75728.1"/>
    <property type="molecule type" value="Genomic_DNA"/>
</dbReference>
<gene>
    <name evidence="8" type="ORF">PQ455_20315</name>
</gene>
<accession>A0ABY7TRS0</accession>
<organism evidence="8 9">
    <name type="scientific">Sphingomonas naphthae</name>
    <dbReference type="NCBI Taxonomy" id="1813468"/>
    <lineage>
        <taxon>Bacteria</taxon>
        <taxon>Pseudomonadati</taxon>
        <taxon>Pseudomonadota</taxon>
        <taxon>Alphaproteobacteria</taxon>
        <taxon>Sphingomonadales</taxon>
        <taxon>Sphingomonadaceae</taxon>
        <taxon>Sphingomonas</taxon>
    </lineage>
</organism>
<feature type="transmembrane region" description="Helical" evidence="6">
    <location>
        <begin position="7"/>
        <end position="27"/>
    </location>
</feature>
<evidence type="ECO:0000313" key="9">
    <source>
        <dbReference type="Proteomes" id="UP001220395"/>
    </source>
</evidence>
<sequence length="184" mass="20706">MTKVWDPLVRIFHWTIALGVVANLTVLRHAEKLHIYVGYAMVTSLAIRLVWGFIGSRHARFSDFVPGPRRLARYLKALIRRREPRYVGHNPAGAVMMLTLMALIAVMGLTGWMMGTDRYWGVAWVEEVHEVTANIILAAACLHVVAAIVESLRHRENLPWSMITGKKRAASGTDIDYANFADRG</sequence>
<keyword evidence="5 6" id="KW-0472">Membrane</keyword>
<dbReference type="PANTHER" id="PTHR30485:SF2">
    <property type="entry name" value="BLL0597 PROTEIN"/>
    <property type="match status" value="1"/>
</dbReference>
<keyword evidence="4 6" id="KW-1133">Transmembrane helix</keyword>
<keyword evidence="9" id="KW-1185">Reference proteome</keyword>
<dbReference type="SUPFAM" id="SSF81342">
    <property type="entry name" value="Transmembrane di-heme cytochromes"/>
    <property type="match status" value="1"/>
</dbReference>
<dbReference type="InterPro" id="IPR011577">
    <property type="entry name" value="Cyt_b561_bac/Ni-Hgenase"/>
</dbReference>
<name>A0ABY7TRS0_9SPHN</name>
<evidence type="ECO:0000256" key="3">
    <source>
        <dbReference type="ARBA" id="ARBA00022692"/>
    </source>
</evidence>
<feature type="transmembrane region" description="Helical" evidence="6">
    <location>
        <begin position="133"/>
        <end position="152"/>
    </location>
</feature>
<feature type="domain" description="Cytochrome b561 bacterial/Ni-hydrogenase" evidence="7">
    <location>
        <begin position="4"/>
        <end position="165"/>
    </location>
</feature>
<keyword evidence="2" id="KW-1003">Cell membrane</keyword>
<dbReference type="Gene3D" id="1.20.950.20">
    <property type="entry name" value="Transmembrane di-heme cytochromes, Chain C"/>
    <property type="match status" value="1"/>
</dbReference>
<reference evidence="8 9" key="1">
    <citation type="submission" date="2023-02" db="EMBL/GenBank/DDBJ databases">
        <title>Genome sequence of Sphingomonas naphthae.</title>
        <authorList>
            <person name="Kim S."/>
            <person name="Heo J."/>
            <person name="Kwon S.-W."/>
        </authorList>
    </citation>
    <scope>NUCLEOTIDE SEQUENCE [LARGE SCALE GENOMIC DNA]</scope>
    <source>
        <strain evidence="8 9">KACC 18716</strain>
        <plasmid evidence="8 9">unnamed2</plasmid>
    </source>
</reference>
<proteinExistence type="predicted"/>
<dbReference type="Proteomes" id="UP001220395">
    <property type="component" value="Plasmid unnamed2"/>
</dbReference>
<dbReference type="PANTHER" id="PTHR30485">
    <property type="entry name" value="NI/FE-HYDROGENASE 1 B-TYPE CYTOCHROME SUBUNIT"/>
    <property type="match status" value="1"/>
</dbReference>
<feature type="transmembrane region" description="Helical" evidence="6">
    <location>
        <begin position="91"/>
        <end position="113"/>
    </location>
</feature>
<geneLocation type="plasmid" evidence="8 9">
    <name>unnamed2</name>
</geneLocation>
<dbReference type="Pfam" id="PF01292">
    <property type="entry name" value="Ni_hydr_CYTB"/>
    <property type="match status" value="1"/>
</dbReference>
<keyword evidence="8" id="KW-0614">Plasmid</keyword>
<evidence type="ECO:0000256" key="6">
    <source>
        <dbReference type="SAM" id="Phobius"/>
    </source>
</evidence>
<evidence type="ECO:0000256" key="2">
    <source>
        <dbReference type="ARBA" id="ARBA00022475"/>
    </source>
</evidence>
<evidence type="ECO:0000256" key="4">
    <source>
        <dbReference type="ARBA" id="ARBA00022989"/>
    </source>
</evidence>
<protein>
    <submittedName>
        <fullName evidence="8">Cytochrome b/b6 domain-containing protein</fullName>
    </submittedName>
</protein>
<evidence type="ECO:0000256" key="1">
    <source>
        <dbReference type="ARBA" id="ARBA00004651"/>
    </source>
</evidence>
<dbReference type="RefSeq" id="WP_273691923.1">
    <property type="nucleotide sequence ID" value="NZ_CP117413.1"/>
</dbReference>
<evidence type="ECO:0000313" key="8">
    <source>
        <dbReference type="EMBL" id="WCT75728.1"/>
    </source>
</evidence>
<evidence type="ECO:0000259" key="7">
    <source>
        <dbReference type="Pfam" id="PF01292"/>
    </source>
</evidence>
<comment type="subcellular location">
    <subcellularLocation>
        <location evidence="1">Cell membrane</location>
        <topology evidence="1">Multi-pass membrane protein</topology>
    </subcellularLocation>
</comment>